<organism evidence="3 4">
    <name type="scientific">Rotaria sordida</name>
    <dbReference type="NCBI Taxonomy" id="392033"/>
    <lineage>
        <taxon>Eukaryota</taxon>
        <taxon>Metazoa</taxon>
        <taxon>Spiralia</taxon>
        <taxon>Gnathifera</taxon>
        <taxon>Rotifera</taxon>
        <taxon>Eurotatoria</taxon>
        <taxon>Bdelloidea</taxon>
        <taxon>Philodinida</taxon>
        <taxon>Philodinidae</taxon>
        <taxon>Rotaria</taxon>
    </lineage>
</organism>
<protein>
    <recommendedName>
        <fullName evidence="1">Amidohydrolase-related domain-containing protein</fullName>
    </recommendedName>
</protein>
<dbReference type="InterPro" id="IPR050287">
    <property type="entry name" value="MTA/SAH_deaminase"/>
</dbReference>
<evidence type="ECO:0000313" key="2">
    <source>
        <dbReference type="EMBL" id="CAF0922333.1"/>
    </source>
</evidence>
<dbReference type="InterPro" id="IPR032466">
    <property type="entry name" value="Metal_Hydrolase"/>
</dbReference>
<sequence length="428" mass="48363">MPELFNIVILHDQNLDVRLCKRFAWDEISGRITSIEFADNKDYNKIFANTLTEHVLIPAFVNGHTHIGDSCLPDGATGLTLEQGFFRPHGFKYVELAKQSKQQLIDSMCDIMKYMLSTGTIMHWDFREQGIDGLHLIRQAEKQAIGIKSIVLSQFDQSPFVDLTDSSQALPEKSKSELETLWNLKDNEAAADGFSESTMNDLTDRAWITIREMSKQYNNKLRAIHCLESDSYRSVSLARTGGRQSDLQRAFELYDPDIVVHLTEATQEDIDVIIQQQRSDDCLRHRIFVVCPRANATLGLKLPPIHALLTKGINLMLGTDNVMLNQPNMLAEMDFAYRLCKSQSGDNTHDPKAILCMATTINSYPTIYGKNEKGGIYENGPADFVLLDFSAKHLARTRNLMATIVTRLDPRYILATVHKGQTMFGMLP</sequence>
<reference evidence="3" key="1">
    <citation type="submission" date="2021-02" db="EMBL/GenBank/DDBJ databases">
        <authorList>
            <person name="Nowell W R."/>
        </authorList>
    </citation>
    <scope>NUCLEOTIDE SEQUENCE</scope>
</reference>
<name>A0A814BN64_9BILA</name>
<keyword evidence="4" id="KW-1185">Reference proteome</keyword>
<dbReference type="PANTHER" id="PTHR43794:SF5">
    <property type="entry name" value="CHLOROHYDROLASE FAMILY PROTEIN"/>
    <property type="match status" value="1"/>
</dbReference>
<dbReference type="Gene3D" id="2.30.40.10">
    <property type="entry name" value="Urease, subunit C, domain 1"/>
    <property type="match status" value="1"/>
</dbReference>
<dbReference type="InterPro" id="IPR011059">
    <property type="entry name" value="Metal-dep_hydrolase_composite"/>
</dbReference>
<evidence type="ECO:0000313" key="3">
    <source>
        <dbReference type="EMBL" id="CAF0932160.1"/>
    </source>
</evidence>
<dbReference type="SUPFAM" id="SSF51556">
    <property type="entry name" value="Metallo-dependent hydrolases"/>
    <property type="match status" value="1"/>
</dbReference>
<dbReference type="Gene3D" id="3.20.20.140">
    <property type="entry name" value="Metal-dependent hydrolases"/>
    <property type="match status" value="1"/>
</dbReference>
<dbReference type="PANTHER" id="PTHR43794">
    <property type="entry name" value="AMINOHYDROLASE SSNA-RELATED"/>
    <property type="match status" value="1"/>
</dbReference>
<dbReference type="Proteomes" id="UP000663870">
    <property type="component" value="Unassembled WGS sequence"/>
</dbReference>
<gene>
    <name evidence="3" type="ORF">JXQ802_LOCUS10696</name>
    <name evidence="2" type="ORF">PYM288_LOCUS10592</name>
</gene>
<comment type="caution">
    <text evidence="3">The sequence shown here is derived from an EMBL/GenBank/DDBJ whole genome shotgun (WGS) entry which is preliminary data.</text>
</comment>
<proteinExistence type="predicted"/>
<accession>A0A814BN64</accession>
<dbReference type="Proteomes" id="UP000663854">
    <property type="component" value="Unassembled WGS sequence"/>
</dbReference>
<evidence type="ECO:0000313" key="4">
    <source>
        <dbReference type="Proteomes" id="UP000663870"/>
    </source>
</evidence>
<dbReference type="AlphaFoldDB" id="A0A814BN64"/>
<dbReference type="EMBL" id="CAJNOL010000206">
    <property type="protein sequence ID" value="CAF0932160.1"/>
    <property type="molecule type" value="Genomic_DNA"/>
</dbReference>
<dbReference type="Pfam" id="PF01979">
    <property type="entry name" value="Amidohydro_1"/>
    <property type="match status" value="1"/>
</dbReference>
<dbReference type="GO" id="GO:0016810">
    <property type="term" value="F:hydrolase activity, acting on carbon-nitrogen (but not peptide) bonds"/>
    <property type="evidence" value="ECO:0007669"/>
    <property type="project" value="InterPro"/>
</dbReference>
<dbReference type="EMBL" id="CAJNOH010000168">
    <property type="protein sequence ID" value="CAF0922333.1"/>
    <property type="molecule type" value="Genomic_DNA"/>
</dbReference>
<feature type="domain" description="Amidohydrolase-related" evidence="1">
    <location>
        <begin position="55"/>
        <end position="422"/>
    </location>
</feature>
<dbReference type="InterPro" id="IPR006680">
    <property type="entry name" value="Amidohydro-rel"/>
</dbReference>
<evidence type="ECO:0000259" key="1">
    <source>
        <dbReference type="Pfam" id="PF01979"/>
    </source>
</evidence>